<evidence type="ECO:0000256" key="4">
    <source>
        <dbReference type="ARBA" id="ARBA00023242"/>
    </source>
</evidence>
<dbReference type="InterPro" id="IPR009057">
    <property type="entry name" value="Homeodomain-like_sf"/>
</dbReference>
<dbReference type="RefSeq" id="XP_010467966.1">
    <property type="nucleotide sequence ID" value="XM_010469664.2"/>
</dbReference>
<dbReference type="PROSITE" id="PS51294">
    <property type="entry name" value="HTH_MYB"/>
    <property type="match status" value="1"/>
</dbReference>
<dbReference type="GeneID" id="104747958"/>
<dbReference type="SUPFAM" id="SSF46689">
    <property type="entry name" value="Homeodomain-like"/>
    <property type="match status" value="1"/>
</dbReference>
<reference evidence="7" key="1">
    <citation type="journal article" date="2014" name="Nat. Commun.">
        <title>The emerging biofuel crop Camelina sativa retains a highly undifferentiated hexaploid genome structure.</title>
        <authorList>
            <person name="Kagale S."/>
            <person name="Koh C."/>
            <person name="Nixon J."/>
            <person name="Bollina V."/>
            <person name="Clarke W.E."/>
            <person name="Tuteja R."/>
            <person name="Spillane C."/>
            <person name="Robinson S.J."/>
            <person name="Links M.G."/>
            <person name="Clarke C."/>
            <person name="Higgins E.E."/>
            <person name="Huebert T."/>
            <person name="Sharpe A.G."/>
            <person name="Parkin I.A."/>
        </authorList>
    </citation>
    <scope>NUCLEOTIDE SEQUENCE [LARGE SCALE GENOMIC DNA]</scope>
    <source>
        <strain evidence="7">cv. DH55</strain>
    </source>
</reference>
<dbReference type="InterPro" id="IPR001005">
    <property type="entry name" value="SANT/Myb"/>
</dbReference>
<protein>
    <submittedName>
        <fullName evidence="8">Protein PHOSPHATE STARVATION RESPONSE 3-like</fullName>
    </submittedName>
</protein>
<accession>A0ABM0WAA1</accession>
<dbReference type="Gene3D" id="1.10.10.60">
    <property type="entry name" value="Homeodomain-like"/>
    <property type="match status" value="1"/>
</dbReference>
<feature type="compositionally biased region" description="Acidic residues" evidence="5">
    <location>
        <begin position="177"/>
        <end position="194"/>
    </location>
</feature>
<organism evidence="7 8">
    <name type="scientific">Camelina sativa</name>
    <name type="common">False flax</name>
    <name type="synonym">Myagrum sativum</name>
    <dbReference type="NCBI Taxonomy" id="90675"/>
    <lineage>
        <taxon>Eukaryota</taxon>
        <taxon>Viridiplantae</taxon>
        <taxon>Streptophyta</taxon>
        <taxon>Embryophyta</taxon>
        <taxon>Tracheophyta</taxon>
        <taxon>Spermatophyta</taxon>
        <taxon>Magnoliopsida</taxon>
        <taxon>eudicotyledons</taxon>
        <taxon>Gunneridae</taxon>
        <taxon>Pentapetalae</taxon>
        <taxon>rosids</taxon>
        <taxon>malvids</taxon>
        <taxon>Brassicales</taxon>
        <taxon>Brassicaceae</taxon>
        <taxon>Camelineae</taxon>
        <taxon>Camelina</taxon>
    </lineage>
</organism>
<evidence type="ECO:0000259" key="6">
    <source>
        <dbReference type="PROSITE" id="PS51294"/>
    </source>
</evidence>
<evidence type="ECO:0000313" key="7">
    <source>
        <dbReference type="Proteomes" id="UP000694864"/>
    </source>
</evidence>
<evidence type="ECO:0000256" key="3">
    <source>
        <dbReference type="ARBA" id="ARBA00023163"/>
    </source>
</evidence>
<feature type="region of interest" description="Disordered" evidence="5">
    <location>
        <begin position="177"/>
        <end position="197"/>
    </location>
</feature>
<evidence type="ECO:0000256" key="2">
    <source>
        <dbReference type="ARBA" id="ARBA00023015"/>
    </source>
</evidence>
<gene>
    <name evidence="8" type="primary">LOC104747958</name>
</gene>
<dbReference type="PANTHER" id="PTHR31314:SF84">
    <property type="entry name" value="HOMEODOMAIN-LIKE SUPERFAMILY PROTEIN-RELATED"/>
    <property type="match status" value="1"/>
</dbReference>
<evidence type="ECO:0000313" key="8">
    <source>
        <dbReference type="RefSeq" id="XP_010467966.1"/>
    </source>
</evidence>
<evidence type="ECO:0000256" key="1">
    <source>
        <dbReference type="ARBA" id="ARBA00004123"/>
    </source>
</evidence>
<keyword evidence="4" id="KW-0539">Nucleus</keyword>
<feature type="domain" description="HTH myb-type" evidence="6">
    <location>
        <begin position="11"/>
        <end position="71"/>
    </location>
</feature>
<dbReference type="Pfam" id="PF00249">
    <property type="entry name" value="Myb_DNA-binding"/>
    <property type="match status" value="1"/>
</dbReference>
<reference evidence="8" key="2">
    <citation type="submission" date="2025-08" db="UniProtKB">
        <authorList>
            <consortium name="RefSeq"/>
        </authorList>
    </citation>
    <scope>IDENTIFICATION</scope>
    <source>
        <tissue evidence="8">Leaf</tissue>
    </source>
</reference>
<dbReference type="NCBIfam" id="TIGR01557">
    <property type="entry name" value="myb_SHAQKYF"/>
    <property type="match status" value="1"/>
</dbReference>
<dbReference type="PANTHER" id="PTHR31314">
    <property type="entry name" value="MYB FAMILY TRANSCRIPTION FACTOR PHL7-LIKE"/>
    <property type="match status" value="1"/>
</dbReference>
<dbReference type="InterPro" id="IPR046955">
    <property type="entry name" value="PHR1-like"/>
</dbReference>
<keyword evidence="3" id="KW-0804">Transcription</keyword>
<sequence length="221" mass="25472">MKNPIVRSYVRSKVPRLRWNSELHNSFVQAVEQLGGENRATPKMVLQLMDAKGLSISHVKSHLQMYRSMKLEESMQEEILAKRSVRVTGQVTWWQFQQYLHNYQRLRGNTNFFQNQQRQEEEMYENIITFGESSNGTEEVPSDYFTCKSLYESSKAQLNKTRDDDENGDVVVAIDDDGNVVDQHDDDDDDDDNDGTLSLNLIKTSKGEEELSLELTLGLKA</sequence>
<dbReference type="Proteomes" id="UP000694864">
    <property type="component" value="Chromosome 2"/>
</dbReference>
<keyword evidence="7" id="KW-1185">Reference proteome</keyword>
<comment type="subcellular location">
    <subcellularLocation>
        <location evidence="1">Nucleus</location>
    </subcellularLocation>
</comment>
<dbReference type="InterPro" id="IPR017930">
    <property type="entry name" value="Myb_dom"/>
</dbReference>
<proteinExistence type="predicted"/>
<keyword evidence="2" id="KW-0805">Transcription regulation</keyword>
<name>A0ABM0WAA1_CAMSA</name>
<dbReference type="InterPro" id="IPR006447">
    <property type="entry name" value="Myb_dom_plants"/>
</dbReference>
<evidence type="ECO:0000256" key="5">
    <source>
        <dbReference type="SAM" id="MobiDB-lite"/>
    </source>
</evidence>